<protein>
    <submittedName>
        <fullName evidence="2">Uncharacterized protein</fullName>
    </submittedName>
</protein>
<feature type="chain" id="PRO_5030542002" evidence="1">
    <location>
        <begin position="21"/>
        <end position="60"/>
    </location>
</feature>
<evidence type="ECO:0000256" key="1">
    <source>
        <dbReference type="SAM" id="SignalP"/>
    </source>
</evidence>
<comment type="caution">
    <text evidence="2">The sequence shown here is derived from an EMBL/GenBank/DDBJ whole genome shotgun (WGS) entry which is preliminary data.</text>
</comment>
<feature type="signal peptide" evidence="1">
    <location>
        <begin position="1"/>
        <end position="20"/>
    </location>
</feature>
<organism evidence="2 3">
    <name type="scientific">Nitrospirillum iridis</name>
    <dbReference type="NCBI Taxonomy" id="765888"/>
    <lineage>
        <taxon>Bacteria</taxon>
        <taxon>Pseudomonadati</taxon>
        <taxon>Pseudomonadota</taxon>
        <taxon>Alphaproteobacteria</taxon>
        <taxon>Rhodospirillales</taxon>
        <taxon>Azospirillaceae</taxon>
        <taxon>Nitrospirillum</taxon>
    </lineage>
</organism>
<keyword evidence="3" id="KW-1185">Reference proteome</keyword>
<evidence type="ECO:0000313" key="3">
    <source>
        <dbReference type="Proteomes" id="UP000539175"/>
    </source>
</evidence>
<dbReference type="RefSeq" id="WP_184806776.1">
    <property type="nucleotide sequence ID" value="NZ_JACIIZ010000017.1"/>
</dbReference>
<reference evidence="2 3" key="1">
    <citation type="submission" date="2020-08" db="EMBL/GenBank/DDBJ databases">
        <title>Genomic Encyclopedia of Type Strains, Phase IV (KMG-IV): sequencing the most valuable type-strain genomes for metagenomic binning, comparative biology and taxonomic classification.</title>
        <authorList>
            <person name="Goeker M."/>
        </authorList>
    </citation>
    <scope>NUCLEOTIDE SEQUENCE [LARGE SCALE GENOMIC DNA]</scope>
    <source>
        <strain evidence="2 3">DSM 22198</strain>
    </source>
</reference>
<accession>A0A7X0B287</accession>
<gene>
    <name evidence="2" type="ORF">FHS74_004992</name>
</gene>
<dbReference type="Proteomes" id="UP000539175">
    <property type="component" value="Unassembled WGS sequence"/>
</dbReference>
<dbReference type="AlphaFoldDB" id="A0A7X0B287"/>
<evidence type="ECO:0000313" key="2">
    <source>
        <dbReference type="EMBL" id="MBB6254403.1"/>
    </source>
</evidence>
<name>A0A7X0B287_9PROT</name>
<sequence>MKRALVGMIAALAAVSPANATFAIDVGPAGKPKPSDHLLATQDRMIPPAAQRVMAADRTK</sequence>
<dbReference type="EMBL" id="JACIIZ010000017">
    <property type="protein sequence ID" value="MBB6254403.1"/>
    <property type="molecule type" value="Genomic_DNA"/>
</dbReference>
<keyword evidence="1" id="KW-0732">Signal</keyword>
<proteinExistence type="predicted"/>